<name>A0A0F9FCZ2_9ZZZZ</name>
<dbReference type="AlphaFoldDB" id="A0A0F9FCZ2"/>
<proteinExistence type="predicted"/>
<sequence>MNYLNKAKEAIKEDYCDAPPDYSAAKAHALIAIAEELQKLNDTLEYINGKLTVPPKELK</sequence>
<evidence type="ECO:0000313" key="1">
    <source>
        <dbReference type="EMBL" id="KKL84123.1"/>
    </source>
</evidence>
<dbReference type="EMBL" id="LAZR01021789">
    <property type="protein sequence ID" value="KKL84123.1"/>
    <property type="molecule type" value="Genomic_DNA"/>
</dbReference>
<accession>A0A0F9FCZ2</accession>
<protein>
    <submittedName>
        <fullName evidence="1">Uncharacterized protein</fullName>
    </submittedName>
</protein>
<gene>
    <name evidence="1" type="ORF">LCGC14_1967870</name>
</gene>
<reference evidence="1" key="1">
    <citation type="journal article" date="2015" name="Nature">
        <title>Complex archaea that bridge the gap between prokaryotes and eukaryotes.</title>
        <authorList>
            <person name="Spang A."/>
            <person name="Saw J.H."/>
            <person name="Jorgensen S.L."/>
            <person name="Zaremba-Niedzwiedzka K."/>
            <person name="Martijn J."/>
            <person name="Lind A.E."/>
            <person name="van Eijk R."/>
            <person name="Schleper C."/>
            <person name="Guy L."/>
            <person name="Ettema T.J."/>
        </authorList>
    </citation>
    <scope>NUCLEOTIDE SEQUENCE</scope>
</reference>
<organism evidence="1">
    <name type="scientific">marine sediment metagenome</name>
    <dbReference type="NCBI Taxonomy" id="412755"/>
    <lineage>
        <taxon>unclassified sequences</taxon>
        <taxon>metagenomes</taxon>
        <taxon>ecological metagenomes</taxon>
    </lineage>
</organism>
<comment type="caution">
    <text evidence="1">The sequence shown here is derived from an EMBL/GenBank/DDBJ whole genome shotgun (WGS) entry which is preliminary data.</text>
</comment>